<dbReference type="PROSITE" id="PS51202">
    <property type="entry name" value="RCK_C"/>
    <property type="match status" value="2"/>
</dbReference>
<dbReference type="InterPro" id="IPR006037">
    <property type="entry name" value="RCK_C"/>
</dbReference>
<dbReference type="InterPro" id="IPR050144">
    <property type="entry name" value="AAE_transporter"/>
</dbReference>
<feature type="coiled-coil region" evidence="1">
    <location>
        <begin position="230"/>
        <end position="264"/>
    </location>
</feature>
<dbReference type="InterPro" id="IPR038078">
    <property type="entry name" value="PhoU-like_sf"/>
</dbReference>
<evidence type="ECO:0000256" key="1">
    <source>
        <dbReference type="SAM" id="Coils"/>
    </source>
</evidence>
<evidence type="ECO:0000313" key="4">
    <source>
        <dbReference type="Proteomes" id="UP001283212"/>
    </source>
</evidence>
<dbReference type="Gene3D" id="3.30.70.1450">
    <property type="entry name" value="Regulator of K+ conductance, C-terminal domain"/>
    <property type="match status" value="2"/>
</dbReference>
<dbReference type="InterPro" id="IPR026022">
    <property type="entry name" value="PhoU_dom"/>
</dbReference>
<evidence type="ECO:0000259" key="2">
    <source>
        <dbReference type="PROSITE" id="PS51202"/>
    </source>
</evidence>
<accession>A0AAE4SC42</accession>
<dbReference type="Pfam" id="PF02080">
    <property type="entry name" value="TrkA_C"/>
    <property type="match status" value="2"/>
</dbReference>
<evidence type="ECO:0000313" key="3">
    <source>
        <dbReference type="EMBL" id="MDV0444201.1"/>
    </source>
</evidence>
<dbReference type="SUPFAM" id="SSF116726">
    <property type="entry name" value="TrkA C-terminal domain-like"/>
    <property type="match status" value="2"/>
</dbReference>
<proteinExistence type="predicted"/>
<name>A0AAE4SC42_9EURY</name>
<dbReference type="InterPro" id="IPR036721">
    <property type="entry name" value="RCK_C_sf"/>
</dbReference>
<keyword evidence="1" id="KW-0175">Coiled coil</keyword>
<sequence>MMDRDYQPINLKDVLIEMKDISELMVDLAYSAVLYESNAIADEVIELEERMNDLVYQARITSMMSVRRLEETEPMSGLLQLAEASQRISNQAADIAKSIMRNVSFPANLRKALPEAEEATHRVVVAAGCPLDGARLGDIKLQSVTGIRIIMIRRMRQRIYDPDKHTVLRVGDVLVGRGPDYGFPALCELSGQPVPDDDDCNAAAISDLDRAAALMIEMKNISELSVGLAYTALLHENMDLANEVMALEEELDEMRLKLDLWTLEAAKRTDDVASLRGMLYMSSFAESISDAAGSIADVVLREIDVPPIIKRIVRESDEIISWVSIHEGSPLEGKSLAESYVGTVTGMVIFAVKHGNHWTYRPGRNVRLYAGDLLVARGRRDGEEKLYGLCGADTDEIDDFEDSE</sequence>
<dbReference type="Proteomes" id="UP001283212">
    <property type="component" value="Unassembled WGS sequence"/>
</dbReference>
<dbReference type="EMBL" id="JAWDKB010000006">
    <property type="protein sequence ID" value="MDV0444201.1"/>
    <property type="molecule type" value="Genomic_DNA"/>
</dbReference>
<protein>
    <recommendedName>
        <fullName evidence="2">RCK C-terminal domain-containing protein</fullName>
    </recommendedName>
</protein>
<comment type="caution">
    <text evidence="3">The sequence shown here is derived from an EMBL/GenBank/DDBJ whole genome shotgun (WGS) entry which is preliminary data.</text>
</comment>
<organism evidence="3 4">
    <name type="scientific">Methanorbis rubei</name>
    <dbReference type="NCBI Taxonomy" id="3028300"/>
    <lineage>
        <taxon>Archaea</taxon>
        <taxon>Methanobacteriati</taxon>
        <taxon>Methanobacteriota</taxon>
        <taxon>Stenosarchaea group</taxon>
        <taxon>Methanomicrobia</taxon>
        <taxon>Methanomicrobiales</taxon>
        <taxon>Methanocorpusculaceae</taxon>
        <taxon>Methanorbis</taxon>
    </lineage>
</organism>
<dbReference type="Pfam" id="PF01895">
    <property type="entry name" value="PhoU"/>
    <property type="match status" value="2"/>
</dbReference>
<dbReference type="RefSeq" id="WP_338096701.1">
    <property type="nucleotide sequence ID" value="NZ_JAWDKB010000006.1"/>
</dbReference>
<dbReference type="SUPFAM" id="SSF109755">
    <property type="entry name" value="PhoU-like"/>
    <property type="match status" value="2"/>
</dbReference>
<reference evidence="3 4" key="1">
    <citation type="submission" date="2023-06" db="EMBL/GenBank/DDBJ databases">
        <title>Genome sequence of Methancorpusculaceae sp. Cs1.</title>
        <authorList>
            <person name="Protasov E."/>
            <person name="Platt K."/>
            <person name="Poehlein A."/>
            <person name="Daniel R."/>
            <person name="Brune A."/>
        </authorList>
    </citation>
    <scope>NUCLEOTIDE SEQUENCE [LARGE SCALE GENOMIC DNA]</scope>
    <source>
        <strain evidence="3 4">Cs1</strain>
    </source>
</reference>
<gene>
    <name evidence="3" type="ORF">McpCs1_15980</name>
</gene>
<dbReference type="GO" id="GO:0006813">
    <property type="term" value="P:potassium ion transport"/>
    <property type="evidence" value="ECO:0007669"/>
    <property type="project" value="InterPro"/>
</dbReference>
<feature type="domain" description="RCK C-terminal" evidence="2">
    <location>
        <begin position="108"/>
        <end position="192"/>
    </location>
</feature>
<dbReference type="PANTHER" id="PTHR30445:SF8">
    <property type="entry name" value="K(+)_H(+) ANTIPORTER SUBUNIT KHTT"/>
    <property type="match status" value="1"/>
</dbReference>
<dbReference type="PANTHER" id="PTHR30445">
    <property type="entry name" value="K(+)_H(+) ANTIPORTER SUBUNIT KHTT"/>
    <property type="match status" value="1"/>
</dbReference>
<feature type="domain" description="RCK C-terminal" evidence="2">
    <location>
        <begin position="306"/>
        <end position="392"/>
    </location>
</feature>
<dbReference type="GO" id="GO:0008324">
    <property type="term" value="F:monoatomic cation transmembrane transporter activity"/>
    <property type="evidence" value="ECO:0007669"/>
    <property type="project" value="InterPro"/>
</dbReference>
<keyword evidence="4" id="KW-1185">Reference proteome</keyword>
<dbReference type="Gene3D" id="1.20.58.220">
    <property type="entry name" value="Phosphate transport system protein phou homolog 2, domain 2"/>
    <property type="match status" value="2"/>
</dbReference>
<dbReference type="AlphaFoldDB" id="A0AAE4SC42"/>